<evidence type="ECO:0000256" key="4">
    <source>
        <dbReference type="SAM" id="MobiDB-lite"/>
    </source>
</evidence>
<dbReference type="KEGG" id="mpp:MICPUCDRAFT_15532"/>
<dbReference type="PIRSF" id="PIRSF037016">
    <property type="entry name" value="Pseudouridin_synth_euk_prd"/>
    <property type="match status" value="1"/>
</dbReference>
<evidence type="ECO:0000256" key="2">
    <source>
        <dbReference type="ARBA" id="ARBA00022694"/>
    </source>
</evidence>
<dbReference type="InterPro" id="IPR020103">
    <property type="entry name" value="PsdUridine_synth_cat_dom_sf"/>
</dbReference>
<dbReference type="OrthoDB" id="447290at2759"/>
<dbReference type="PANTHER" id="PTHR13326">
    <property type="entry name" value="TRNA PSEUDOURIDINE SYNTHASE D"/>
    <property type="match status" value="1"/>
</dbReference>
<reference evidence="6 7" key="1">
    <citation type="journal article" date="2009" name="Science">
        <title>Green evolution and dynamic adaptations revealed by genomes of the marine picoeukaryotes Micromonas.</title>
        <authorList>
            <person name="Worden A.Z."/>
            <person name="Lee J.H."/>
            <person name="Mock T."/>
            <person name="Rouze P."/>
            <person name="Simmons M.P."/>
            <person name="Aerts A.L."/>
            <person name="Allen A.E."/>
            <person name="Cuvelier M.L."/>
            <person name="Derelle E."/>
            <person name="Everett M.V."/>
            <person name="Foulon E."/>
            <person name="Grimwood J."/>
            <person name="Gundlach H."/>
            <person name="Henrissat B."/>
            <person name="Napoli C."/>
            <person name="McDonald S.M."/>
            <person name="Parker M.S."/>
            <person name="Rombauts S."/>
            <person name="Salamov A."/>
            <person name="Von Dassow P."/>
            <person name="Badger J.H."/>
            <person name="Coutinho P.M."/>
            <person name="Demir E."/>
            <person name="Dubchak I."/>
            <person name="Gentemann C."/>
            <person name="Eikrem W."/>
            <person name="Gready J.E."/>
            <person name="John U."/>
            <person name="Lanier W."/>
            <person name="Lindquist E.A."/>
            <person name="Lucas S."/>
            <person name="Mayer K.F."/>
            <person name="Moreau H."/>
            <person name="Not F."/>
            <person name="Otillar R."/>
            <person name="Panaud O."/>
            <person name="Pangilinan J."/>
            <person name="Paulsen I."/>
            <person name="Piegu B."/>
            <person name="Poliakov A."/>
            <person name="Robbens S."/>
            <person name="Schmutz J."/>
            <person name="Toulza E."/>
            <person name="Wyss T."/>
            <person name="Zelensky A."/>
            <person name="Zhou K."/>
            <person name="Armbrust E.V."/>
            <person name="Bhattacharya D."/>
            <person name="Goodenough U.W."/>
            <person name="Van de Peer Y."/>
            <person name="Grigoriev I.V."/>
        </authorList>
    </citation>
    <scope>NUCLEOTIDE SEQUENCE [LARGE SCALE GENOMIC DNA]</scope>
    <source>
        <strain evidence="6 7">CCMP1545</strain>
    </source>
</reference>
<dbReference type="PROSITE" id="PS50984">
    <property type="entry name" value="TRUD"/>
    <property type="match status" value="1"/>
</dbReference>
<dbReference type="PANTHER" id="PTHR13326:SF21">
    <property type="entry name" value="PSEUDOURIDYLATE SYNTHASE PUS7L"/>
    <property type="match status" value="1"/>
</dbReference>
<sequence length="644" mass="71011">MAASTTEESVGIECYANKAEGFNAILKERFTDFVVNEIDRGGNVVHLTSLDPAAAAKKNDDVAPPTDAGPTVEELTRRNFAIAEFAKIAGETDAERLRAFVETPGVLTPSSSSSGAPAPRPLVLSTSNDKDYRASLHAFFGIHFPQLSTDTIEPPGEGEGTGPVRPGSNKPLMCVRVRPVKQKGNGRGGGGQKRSREDGAWGGHQRWPSDQPHYLEFVLCKENKDTGDAIGVLSRILHVKPRQFGFAGTKDRRGVTSQLVTVHKVRAKRLAKLTLHGMKLGNFRYVDRSLGLGDLKGNLFTLTLRGLERGSKETVMKAVNALKSSGFVNYFGLQRFGTHKIPTHAIGSALLRGSWSEVVDLIMQPRDADKDDVAEARKVYKETRDAAAALKLMPRFCLAERGLLEGLVKCKGDIIGAINAIPRPTRMMYVHAYQSYMFNRAASERVRLHGADRAVEGDLIFDDRGDIYQSDDEDNNDVMFANVREVTAEEAARGTYKITDVLLPLPGFKVIYPERVKVLYEDICKAEGVLLEGCAHPIKEYSFGFLTGAYRRLLVKPDKLEFEFQSYSDPKADLTETDMSRILRVPNIVSADGEEKDEKFLALRLSLALPTSSYATMALRELMKLSTSKQTHRDATLSRLENAT</sequence>
<dbReference type="FunFam" id="3.30.2350.20:FF:000003">
    <property type="entry name" value="Pseudouridylate synthase 7 homolog"/>
    <property type="match status" value="1"/>
</dbReference>
<dbReference type="EMBL" id="GG663737">
    <property type="protein sequence ID" value="EEH58441.1"/>
    <property type="molecule type" value="Genomic_DNA"/>
</dbReference>
<dbReference type="InterPro" id="IPR011760">
    <property type="entry name" value="PsdUridine_synth_TruD_insert"/>
</dbReference>
<keyword evidence="3" id="KW-0413">Isomerase</keyword>
<dbReference type="GO" id="GO:0005634">
    <property type="term" value="C:nucleus"/>
    <property type="evidence" value="ECO:0007669"/>
    <property type="project" value="TreeGrafter"/>
</dbReference>
<dbReference type="GO" id="GO:0001522">
    <property type="term" value="P:pseudouridine synthesis"/>
    <property type="evidence" value="ECO:0007669"/>
    <property type="project" value="InterPro"/>
</dbReference>
<evidence type="ECO:0000313" key="7">
    <source>
        <dbReference type="Proteomes" id="UP000001876"/>
    </source>
</evidence>
<dbReference type="RefSeq" id="XP_003056796.1">
    <property type="nucleotide sequence ID" value="XM_003056750.1"/>
</dbReference>
<evidence type="ECO:0000256" key="1">
    <source>
        <dbReference type="ARBA" id="ARBA00007953"/>
    </source>
</evidence>
<proteinExistence type="inferred from homology"/>
<dbReference type="NCBIfam" id="TIGR00094">
    <property type="entry name" value="tRNA_TruD_broad"/>
    <property type="match status" value="1"/>
</dbReference>
<dbReference type="InterPro" id="IPR001656">
    <property type="entry name" value="PsdUridine_synth_TruD"/>
</dbReference>
<protein>
    <submittedName>
        <fullName evidence="6">Predicted protein</fullName>
    </submittedName>
</protein>
<dbReference type="Gene3D" id="3.30.2350.20">
    <property type="entry name" value="TruD, catalytic domain"/>
    <property type="match status" value="2"/>
</dbReference>
<keyword evidence="7" id="KW-1185">Reference proteome</keyword>
<dbReference type="InterPro" id="IPR042214">
    <property type="entry name" value="TruD_catalytic"/>
</dbReference>
<dbReference type="Proteomes" id="UP000001876">
    <property type="component" value="Unassembled WGS sequence"/>
</dbReference>
<dbReference type="SUPFAM" id="SSF55120">
    <property type="entry name" value="Pseudouridine synthase"/>
    <property type="match status" value="1"/>
</dbReference>
<dbReference type="OMA" id="CTSHDSG"/>
<dbReference type="CDD" id="cd02576">
    <property type="entry name" value="PseudoU_synth_ScPUS7"/>
    <property type="match status" value="1"/>
</dbReference>
<gene>
    <name evidence="6" type="ORF">MICPUCDRAFT_15532</name>
</gene>
<dbReference type="eggNOG" id="KOG2339">
    <property type="taxonomic scope" value="Eukaryota"/>
</dbReference>
<comment type="similarity">
    <text evidence="1">Belongs to the pseudouridine synthase TruD family.</text>
</comment>
<dbReference type="Pfam" id="PF01142">
    <property type="entry name" value="TruD"/>
    <property type="match status" value="1"/>
</dbReference>
<dbReference type="GO" id="GO:0008033">
    <property type="term" value="P:tRNA processing"/>
    <property type="evidence" value="ECO:0007669"/>
    <property type="project" value="UniProtKB-KW"/>
</dbReference>
<evidence type="ECO:0000256" key="3">
    <source>
        <dbReference type="ARBA" id="ARBA00023235"/>
    </source>
</evidence>
<keyword evidence="2" id="KW-0819">tRNA processing</keyword>
<feature type="region of interest" description="Disordered" evidence="4">
    <location>
        <begin position="148"/>
        <end position="206"/>
    </location>
</feature>
<dbReference type="GeneID" id="9682235"/>
<accession>C1MPC3</accession>
<dbReference type="GO" id="GO:0003723">
    <property type="term" value="F:RNA binding"/>
    <property type="evidence" value="ECO:0007669"/>
    <property type="project" value="InterPro"/>
</dbReference>
<evidence type="ECO:0000259" key="5">
    <source>
        <dbReference type="PROSITE" id="PS50984"/>
    </source>
</evidence>
<dbReference type="PROSITE" id="PS01268">
    <property type="entry name" value="UPF0024"/>
    <property type="match status" value="1"/>
</dbReference>
<name>C1MPC3_MICPC</name>
<evidence type="ECO:0000313" key="6">
    <source>
        <dbReference type="EMBL" id="EEH58441.1"/>
    </source>
</evidence>
<dbReference type="GO" id="GO:0009982">
    <property type="term" value="F:pseudouridine synthase activity"/>
    <property type="evidence" value="ECO:0007669"/>
    <property type="project" value="InterPro"/>
</dbReference>
<feature type="domain" description="TRUD" evidence="5">
    <location>
        <begin position="326"/>
        <end position="556"/>
    </location>
</feature>
<dbReference type="InterPro" id="IPR020119">
    <property type="entry name" value="PsdUridine_synth_TruD_CS"/>
</dbReference>
<organism evidence="7">
    <name type="scientific">Micromonas pusilla (strain CCMP1545)</name>
    <name type="common">Picoplanktonic green alga</name>
    <dbReference type="NCBI Taxonomy" id="564608"/>
    <lineage>
        <taxon>Eukaryota</taxon>
        <taxon>Viridiplantae</taxon>
        <taxon>Chlorophyta</taxon>
        <taxon>Mamiellophyceae</taxon>
        <taxon>Mamiellales</taxon>
        <taxon>Mamiellaceae</taxon>
        <taxon>Micromonas</taxon>
    </lineage>
</organism>
<dbReference type="AlphaFoldDB" id="C1MPC3"/>
<dbReference type="STRING" id="564608.C1MPC3"/>